<accession>T2M381</accession>
<dbReference type="GO" id="GO:0008270">
    <property type="term" value="F:zinc ion binding"/>
    <property type="evidence" value="ECO:0007669"/>
    <property type="project" value="UniProtKB-KW"/>
</dbReference>
<dbReference type="EMBL" id="HAAD01000486">
    <property type="protein sequence ID" value="CDG66718.1"/>
    <property type="molecule type" value="mRNA"/>
</dbReference>
<feature type="region of interest" description="Disordered" evidence="2">
    <location>
        <begin position="321"/>
        <end position="359"/>
    </location>
</feature>
<evidence type="ECO:0000256" key="2">
    <source>
        <dbReference type="SAM" id="MobiDB-lite"/>
    </source>
</evidence>
<dbReference type="GO" id="GO:0003723">
    <property type="term" value="F:RNA binding"/>
    <property type="evidence" value="ECO:0007669"/>
    <property type="project" value="InterPro"/>
</dbReference>
<feature type="non-terminal residue" evidence="4">
    <location>
        <position position="1"/>
    </location>
</feature>
<evidence type="ECO:0000256" key="1">
    <source>
        <dbReference type="PROSITE-ProRule" id="PRU00042"/>
    </source>
</evidence>
<protein>
    <submittedName>
        <fullName evidence="4">Nuclear fragile X mental retardation-interacting protein 1</fullName>
    </submittedName>
</protein>
<feature type="compositionally biased region" description="Basic residues" evidence="2">
    <location>
        <begin position="482"/>
        <end position="494"/>
    </location>
</feature>
<dbReference type="SMART" id="SM00355">
    <property type="entry name" value="ZnF_C2H2"/>
    <property type="match status" value="2"/>
</dbReference>
<keyword evidence="1" id="KW-0863">Zinc-finger</keyword>
<keyword evidence="1" id="KW-0479">Metal-binding</keyword>
<gene>
    <name evidence="4" type="primary">NUFIP1</name>
</gene>
<feature type="region of interest" description="Disordered" evidence="2">
    <location>
        <begin position="474"/>
        <end position="505"/>
    </location>
</feature>
<dbReference type="InterPro" id="IPR013087">
    <property type="entry name" value="Znf_C2H2_type"/>
</dbReference>
<proteinExistence type="evidence at transcript level"/>
<dbReference type="PROSITE" id="PS50157">
    <property type="entry name" value="ZINC_FINGER_C2H2_2"/>
    <property type="match status" value="1"/>
</dbReference>
<organism evidence="4">
    <name type="scientific">Hydra vulgaris</name>
    <name type="common">Hydra</name>
    <name type="synonym">Hydra attenuata</name>
    <dbReference type="NCBI Taxonomy" id="6087"/>
    <lineage>
        <taxon>Eukaryota</taxon>
        <taxon>Metazoa</taxon>
        <taxon>Cnidaria</taxon>
        <taxon>Hydrozoa</taxon>
        <taxon>Hydroidolina</taxon>
        <taxon>Anthoathecata</taxon>
        <taxon>Aplanulata</taxon>
        <taxon>Hydridae</taxon>
        <taxon>Hydra</taxon>
    </lineage>
</organism>
<dbReference type="Pfam" id="PF10453">
    <property type="entry name" value="NUFIP1"/>
    <property type="match status" value="1"/>
</dbReference>
<feature type="compositionally biased region" description="Basic and acidic residues" evidence="2">
    <location>
        <begin position="321"/>
        <end position="331"/>
    </location>
</feature>
<dbReference type="InterPro" id="IPR019496">
    <property type="entry name" value="NUFIP1_cons_dom"/>
</dbReference>
<dbReference type="PANTHER" id="PTHR13309">
    <property type="entry name" value="NUCLEAR FRAGILE X MENTAL RETARDATION PROTEIN INTERACTING PROTEIN 1"/>
    <property type="match status" value="1"/>
</dbReference>
<name>T2M381_HYDVU</name>
<feature type="domain" description="C2H2-type" evidence="3">
    <location>
        <begin position="220"/>
        <end position="247"/>
    </location>
</feature>
<keyword evidence="1" id="KW-0862">Zinc</keyword>
<sequence length="546" mass="62922">TCQDARELQNVCKIESLNITIFFVKMSYNNTSFIADNGNYKYQQESLDSSRNQRQFYAPYQPCAPHSGSPFLFSNQDSTCNLPSYVLPVIPPSNIMRPPHLYMQAVNSPCSNQFYSPQQLLPQNPPLQQQYNNFPPNNNLWNNCSLNVNGSNFPQTCGNFQDDKNHMRQYKNFHSGHQKNNNFLKNQNNYYNQNKSWNYKKNFNESSTMKNKESIPNGLYRCDPCEKDFNGEKALIAHQKMHIKCEECSFSASSKSVKLHFIQNHAEGKFRICLETPEKIEKWREERRRNWPSLSNIAEKQKRDIHNQEAGAVIEKKEFTYQERGNRNERNKGRRGERKKCGIRVRSGGKGGNFSNENKQEKLLNSNDDAALATKSSGEIIENSITPDLSSIQGSLDIKTAQSIDIKTASNNGLSLLHEYDDSCDEQPNSLVKEIEKKQQDKEEGELDTESEEHIKENLEEASLLPVAMECDPNNNSSIKFMQKRSRGRKRKGKQNANQSVNPVDIQGPQFKKVSLLEMLLANEIRHERNLVLQCIRHIVKKNFFE</sequence>
<dbReference type="PANTHER" id="PTHR13309:SF0">
    <property type="entry name" value="FMR1-INTERACTING PROTEIN NUFIP1"/>
    <property type="match status" value="1"/>
</dbReference>
<dbReference type="AlphaFoldDB" id="T2M381"/>
<dbReference type="OrthoDB" id="273070at2759"/>
<reference evidence="4" key="1">
    <citation type="journal article" date="2013" name="Genome Biol. Evol.">
        <title>Punctuated emergences of genetic and phenotypic innovations in eumetazoan, bilaterian, euteleostome, and hominidae ancestors.</title>
        <authorList>
            <person name="Wenger Y."/>
            <person name="Galliot B."/>
        </authorList>
    </citation>
    <scope>NUCLEOTIDE SEQUENCE</scope>
    <source>
        <tissue evidence="4">Whole animals</tissue>
    </source>
</reference>
<dbReference type="PROSITE" id="PS00028">
    <property type="entry name" value="ZINC_FINGER_C2H2_1"/>
    <property type="match status" value="1"/>
</dbReference>
<feature type="compositionally biased region" description="Basic residues" evidence="2">
    <location>
        <begin position="332"/>
        <end position="343"/>
    </location>
</feature>
<dbReference type="InterPro" id="IPR039136">
    <property type="entry name" value="NUFIP1-like"/>
</dbReference>
<dbReference type="GO" id="GO:0005634">
    <property type="term" value="C:nucleus"/>
    <property type="evidence" value="ECO:0007669"/>
    <property type="project" value="TreeGrafter"/>
</dbReference>
<dbReference type="GO" id="GO:0000492">
    <property type="term" value="P:box C/D snoRNP assembly"/>
    <property type="evidence" value="ECO:0007669"/>
    <property type="project" value="TreeGrafter"/>
</dbReference>
<evidence type="ECO:0000259" key="3">
    <source>
        <dbReference type="PROSITE" id="PS50157"/>
    </source>
</evidence>
<evidence type="ECO:0000313" key="4">
    <source>
        <dbReference type="EMBL" id="CDG66718.1"/>
    </source>
</evidence>